<dbReference type="AlphaFoldDB" id="A0A2P9AWG9"/>
<dbReference type="EMBL" id="FUIG01000092">
    <property type="protein sequence ID" value="SJM35459.1"/>
    <property type="molecule type" value="Genomic_DNA"/>
</dbReference>
<gene>
    <name evidence="1" type="ORF">BQ8482_80093</name>
</gene>
<dbReference type="Proteomes" id="UP000245698">
    <property type="component" value="Unassembled WGS sequence"/>
</dbReference>
<keyword evidence="2" id="KW-1185">Reference proteome</keyword>
<sequence length="51" mass="5807">MPATVVAYALWLAKNRSGGPYEIDEQDHRQADARAIRMTMMPSFPERIGQE</sequence>
<name>A0A2P9AWG9_9HYPH</name>
<organism evidence="1 2">
    <name type="scientific">Mesorhizobium delmotii</name>
    <dbReference type="NCBI Taxonomy" id="1631247"/>
    <lineage>
        <taxon>Bacteria</taxon>
        <taxon>Pseudomonadati</taxon>
        <taxon>Pseudomonadota</taxon>
        <taxon>Alphaproteobacteria</taxon>
        <taxon>Hyphomicrobiales</taxon>
        <taxon>Phyllobacteriaceae</taxon>
        <taxon>Mesorhizobium</taxon>
    </lineage>
</organism>
<evidence type="ECO:0000313" key="1">
    <source>
        <dbReference type="EMBL" id="SJM35459.1"/>
    </source>
</evidence>
<accession>A0A2P9AWG9</accession>
<evidence type="ECO:0000313" key="2">
    <source>
        <dbReference type="Proteomes" id="UP000245698"/>
    </source>
</evidence>
<protein>
    <submittedName>
        <fullName evidence="1">Uncharacterized protein</fullName>
    </submittedName>
</protein>
<proteinExistence type="predicted"/>
<reference evidence="2" key="1">
    <citation type="submission" date="2016-12" db="EMBL/GenBank/DDBJ databases">
        <authorList>
            <person name="Brunel B."/>
        </authorList>
    </citation>
    <scope>NUCLEOTIDE SEQUENCE [LARGE SCALE GENOMIC DNA]</scope>
</reference>